<evidence type="ECO:0000313" key="3">
    <source>
        <dbReference type="EMBL" id="GGN25669.1"/>
    </source>
</evidence>
<dbReference type="RefSeq" id="WP_189265959.1">
    <property type="nucleotide sequence ID" value="NZ_BMML01000015.1"/>
</dbReference>
<keyword evidence="4" id="KW-1185">Reference proteome</keyword>
<protein>
    <submittedName>
        <fullName evidence="3">Uncharacterized protein</fullName>
    </submittedName>
</protein>
<name>A0A917XH59_9ACTN</name>
<dbReference type="AlphaFoldDB" id="A0A917XH59"/>
<reference evidence="3" key="1">
    <citation type="journal article" date="2014" name="Int. J. Syst. Evol. Microbiol.">
        <title>Complete genome sequence of Corynebacterium casei LMG S-19264T (=DSM 44701T), isolated from a smear-ripened cheese.</title>
        <authorList>
            <consortium name="US DOE Joint Genome Institute (JGI-PGF)"/>
            <person name="Walter F."/>
            <person name="Albersmeier A."/>
            <person name="Kalinowski J."/>
            <person name="Ruckert C."/>
        </authorList>
    </citation>
    <scope>NUCLEOTIDE SEQUENCE</scope>
    <source>
        <strain evidence="3">CGMCC 4.7110</strain>
    </source>
</reference>
<reference evidence="3" key="2">
    <citation type="submission" date="2020-09" db="EMBL/GenBank/DDBJ databases">
        <authorList>
            <person name="Sun Q."/>
            <person name="Zhou Y."/>
        </authorList>
    </citation>
    <scope>NUCLEOTIDE SEQUENCE</scope>
    <source>
        <strain evidence="3">CGMCC 4.7110</strain>
    </source>
</reference>
<keyword evidence="2" id="KW-0472">Membrane</keyword>
<accession>A0A917XH59</accession>
<feature type="transmembrane region" description="Helical" evidence="2">
    <location>
        <begin position="48"/>
        <end position="69"/>
    </location>
</feature>
<evidence type="ECO:0000256" key="1">
    <source>
        <dbReference type="SAM" id="MobiDB-lite"/>
    </source>
</evidence>
<evidence type="ECO:0000313" key="4">
    <source>
        <dbReference type="Proteomes" id="UP000653411"/>
    </source>
</evidence>
<keyword evidence="2" id="KW-1133">Transmembrane helix</keyword>
<dbReference type="Proteomes" id="UP000653411">
    <property type="component" value="Unassembled WGS sequence"/>
</dbReference>
<sequence>MTMNQPEQAEQRVQPVQPVQAELPESVDGLPGTEPRPAQKDRRRLRGVLRWVSAVAVLAFVGTGTAYGISRADRTDVPGLATHSDGRWEYPTLVKPPLPAGSPAPFAEANKVNAHYADLRRLVLPAPRGATADGALRGTDGWLATKDFLTLYAAKADRAELAGKLADYGLRHVAARGWTTPDGTHTGIYLLQFGSATLTEKLLNTEMIAQDTPAYTVRGADTYLRDEDFPDVARLSDVLLAPYTEDKPYGAEQVRMAYLAAGDTFAVIVQSRKGSALAVPFEQTVTLQSELLS</sequence>
<comment type="caution">
    <text evidence="3">The sequence shown here is derived from an EMBL/GenBank/DDBJ whole genome shotgun (WGS) entry which is preliminary data.</text>
</comment>
<proteinExistence type="predicted"/>
<feature type="region of interest" description="Disordered" evidence="1">
    <location>
        <begin position="1"/>
        <end position="42"/>
    </location>
</feature>
<organism evidence="3 4">
    <name type="scientific">Streptomyces fuscichromogenes</name>
    <dbReference type="NCBI Taxonomy" id="1324013"/>
    <lineage>
        <taxon>Bacteria</taxon>
        <taxon>Bacillati</taxon>
        <taxon>Actinomycetota</taxon>
        <taxon>Actinomycetes</taxon>
        <taxon>Kitasatosporales</taxon>
        <taxon>Streptomycetaceae</taxon>
        <taxon>Streptomyces</taxon>
    </lineage>
</organism>
<keyword evidence="2" id="KW-0812">Transmembrane</keyword>
<gene>
    <name evidence="3" type="ORF">GCM10011578_059760</name>
</gene>
<evidence type="ECO:0000256" key="2">
    <source>
        <dbReference type="SAM" id="Phobius"/>
    </source>
</evidence>
<dbReference type="EMBL" id="BMML01000015">
    <property type="protein sequence ID" value="GGN25669.1"/>
    <property type="molecule type" value="Genomic_DNA"/>
</dbReference>